<protein>
    <submittedName>
        <fullName evidence="8">ABC transporter permease</fullName>
    </submittedName>
</protein>
<feature type="transmembrane region" description="Helical" evidence="6">
    <location>
        <begin position="710"/>
        <end position="730"/>
    </location>
</feature>
<name>A0ABV4U096_9GAMM</name>
<feature type="domain" description="ABC3 transporter permease C-terminal" evidence="7">
    <location>
        <begin position="712"/>
        <end position="822"/>
    </location>
</feature>
<gene>
    <name evidence="8" type="ORF">ACERLL_15590</name>
</gene>
<dbReference type="InterPro" id="IPR003838">
    <property type="entry name" value="ABC3_permease_C"/>
</dbReference>
<accession>A0ABV4U096</accession>
<evidence type="ECO:0000313" key="8">
    <source>
        <dbReference type="EMBL" id="MFA9462240.1"/>
    </source>
</evidence>
<sequence>MIRALRFALRALPRDLRSREMRVLAAALVVAVGALSAVGFFTDRVDRALAQRATDLLGADLVVEADAPLGADWREKATDLGLRTAGYLTFPSVVVAGERTELVAVKAVGPGYPLRGAARLSEVPYGRGTPTAAIPERGTLWLDPRLFGRLGVEVGDRLPLGRAKLEVAASLAYEPDRGGDLFQLAPRVMLNRADLPDTGLITPASRVAHHLLVAGPPDAVAAFRQWAEGRDRKGVELQGVESARPEMRAALDRAESFLGLAAVMAVMLAGAAVAVAVHAFSVREADSAALMRCFGAPLRLVAGSLLLRLLVVGLLASGIGVGVGWLAQNGLVALVGAWFGDRLPAPSPAPAFTGLAAGVATLVGFGLVPALRIRRVPVLRVLRREASAPEPSAIAAALLAVVAVGGLIFYQAGDAALAGWVLAGILSLLGALGGTAWLLLRVVGRFRGRAVGGWRFGLANLARRRGASTVQLAGFGLGLLALLLLAVVRVDVLRAWERDIPPKAPNQFMINIQPDQVTEVRERLQEAGIRPEGFYPMSRGRLVAVNGESVSPEDFAAGRARRLAEREFNLSWAETPRPDYEMAAGDWWTPQEASSDRQLSVETGIAEDLGIALGDRLTFRVAGERVTGKVTNLRRVDWESFKVNFFVIATPAALEDAPTTWITSYWAPPDSAGAIARLVRANPGITVLDVGSILDRLRTTIAQGARAVEYVFAFSLLAGIIVLVAAIQASRDERRVEVALLRTLGASSRRLRAILAAEFAAIGVLAGLLAAGGAGLIGWAVSTQVLELPYSFNPWLLVLGMGGGALGITAAGLAATRGLRKERPLVVLRNRQG</sequence>
<comment type="caution">
    <text evidence="8">The sequence shown here is derived from an EMBL/GenBank/DDBJ whole genome shotgun (WGS) entry which is preliminary data.</text>
</comment>
<dbReference type="PANTHER" id="PTHR30287">
    <property type="entry name" value="MEMBRANE COMPONENT OF PREDICTED ABC SUPERFAMILY METABOLITE UPTAKE TRANSPORTER"/>
    <property type="match status" value="1"/>
</dbReference>
<dbReference type="RefSeq" id="WP_373657023.1">
    <property type="nucleotide sequence ID" value="NZ_JBGUAW010000011.1"/>
</dbReference>
<feature type="transmembrane region" description="Helical" evidence="6">
    <location>
        <begin position="751"/>
        <end position="780"/>
    </location>
</feature>
<evidence type="ECO:0000313" key="9">
    <source>
        <dbReference type="Proteomes" id="UP001575181"/>
    </source>
</evidence>
<feature type="transmembrane region" description="Helical" evidence="6">
    <location>
        <begin position="392"/>
        <end position="411"/>
    </location>
</feature>
<dbReference type="InterPro" id="IPR038766">
    <property type="entry name" value="Membrane_comp_ABC_pdt"/>
</dbReference>
<organism evidence="8 9">
    <name type="scientific">Thiohalorhabdus methylotrophus</name>
    <dbReference type="NCBI Taxonomy" id="3242694"/>
    <lineage>
        <taxon>Bacteria</taxon>
        <taxon>Pseudomonadati</taxon>
        <taxon>Pseudomonadota</taxon>
        <taxon>Gammaproteobacteria</taxon>
        <taxon>Thiohalorhabdales</taxon>
        <taxon>Thiohalorhabdaceae</taxon>
        <taxon>Thiohalorhabdus</taxon>
    </lineage>
</organism>
<keyword evidence="2" id="KW-1003">Cell membrane</keyword>
<dbReference type="Pfam" id="PF02687">
    <property type="entry name" value="FtsX"/>
    <property type="match status" value="2"/>
</dbReference>
<feature type="domain" description="ABC3 transporter permease C-terminal" evidence="7">
    <location>
        <begin position="260"/>
        <end position="377"/>
    </location>
</feature>
<evidence type="ECO:0000259" key="7">
    <source>
        <dbReference type="Pfam" id="PF02687"/>
    </source>
</evidence>
<feature type="transmembrane region" description="Helical" evidence="6">
    <location>
        <begin position="470"/>
        <end position="488"/>
    </location>
</feature>
<keyword evidence="5 6" id="KW-0472">Membrane</keyword>
<keyword evidence="9" id="KW-1185">Reference proteome</keyword>
<feature type="transmembrane region" description="Helical" evidence="6">
    <location>
        <begin position="257"/>
        <end position="280"/>
    </location>
</feature>
<evidence type="ECO:0000256" key="5">
    <source>
        <dbReference type="ARBA" id="ARBA00023136"/>
    </source>
</evidence>
<reference evidence="8 9" key="1">
    <citation type="submission" date="2024-08" db="EMBL/GenBank/DDBJ databases">
        <title>Whole-genome sequencing of halo(alkali)philic microorganisms from hypersaline lakes.</title>
        <authorList>
            <person name="Sorokin D.Y."/>
            <person name="Merkel A.Y."/>
            <person name="Messina E."/>
            <person name="Yakimov M."/>
        </authorList>
    </citation>
    <scope>NUCLEOTIDE SEQUENCE [LARGE SCALE GENOMIC DNA]</scope>
    <source>
        <strain evidence="8 9">Cl-TMA</strain>
    </source>
</reference>
<feature type="transmembrane region" description="Helical" evidence="6">
    <location>
        <begin position="417"/>
        <end position="440"/>
    </location>
</feature>
<proteinExistence type="predicted"/>
<keyword evidence="4 6" id="KW-1133">Transmembrane helix</keyword>
<keyword evidence="3 6" id="KW-0812">Transmembrane</keyword>
<evidence type="ECO:0000256" key="3">
    <source>
        <dbReference type="ARBA" id="ARBA00022692"/>
    </source>
</evidence>
<evidence type="ECO:0000256" key="6">
    <source>
        <dbReference type="SAM" id="Phobius"/>
    </source>
</evidence>
<comment type="subcellular location">
    <subcellularLocation>
        <location evidence="1">Cell membrane</location>
        <topology evidence="1">Multi-pass membrane protein</topology>
    </subcellularLocation>
</comment>
<feature type="transmembrane region" description="Helical" evidence="6">
    <location>
        <begin position="300"/>
        <end position="327"/>
    </location>
</feature>
<dbReference type="PANTHER" id="PTHR30287:SF1">
    <property type="entry name" value="INNER MEMBRANE PROTEIN"/>
    <property type="match status" value="1"/>
</dbReference>
<evidence type="ECO:0000256" key="4">
    <source>
        <dbReference type="ARBA" id="ARBA00022989"/>
    </source>
</evidence>
<feature type="transmembrane region" description="Helical" evidence="6">
    <location>
        <begin position="792"/>
        <end position="815"/>
    </location>
</feature>
<dbReference type="Proteomes" id="UP001575181">
    <property type="component" value="Unassembled WGS sequence"/>
</dbReference>
<feature type="transmembrane region" description="Helical" evidence="6">
    <location>
        <begin position="21"/>
        <end position="41"/>
    </location>
</feature>
<feature type="transmembrane region" description="Helical" evidence="6">
    <location>
        <begin position="347"/>
        <end position="371"/>
    </location>
</feature>
<dbReference type="EMBL" id="JBGUAW010000011">
    <property type="protein sequence ID" value="MFA9462240.1"/>
    <property type="molecule type" value="Genomic_DNA"/>
</dbReference>
<evidence type="ECO:0000256" key="2">
    <source>
        <dbReference type="ARBA" id="ARBA00022475"/>
    </source>
</evidence>
<evidence type="ECO:0000256" key="1">
    <source>
        <dbReference type="ARBA" id="ARBA00004651"/>
    </source>
</evidence>